<reference evidence="1 2" key="1">
    <citation type="submission" date="2020-06" db="EMBL/GenBank/DDBJ databases">
        <title>Genome mining for natural products.</title>
        <authorList>
            <person name="Zhang B."/>
            <person name="Shi J."/>
            <person name="Ge H."/>
        </authorList>
    </citation>
    <scope>NUCLEOTIDE SEQUENCE [LARGE SCALE GENOMIC DNA]</scope>
    <source>
        <strain evidence="1 2">NA00687</strain>
    </source>
</reference>
<evidence type="ECO:0000313" key="2">
    <source>
        <dbReference type="Proteomes" id="UP000509303"/>
    </source>
</evidence>
<keyword evidence="2" id="KW-1185">Reference proteome</keyword>
<name>A0A7H8N3P9_9ACTN</name>
<protein>
    <submittedName>
        <fullName evidence="1">Uncharacterized protein</fullName>
    </submittedName>
</protein>
<dbReference type="Proteomes" id="UP000509303">
    <property type="component" value="Chromosome"/>
</dbReference>
<dbReference type="AlphaFoldDB" id="A0A7H8N3P9"/>
<gene>
    <name evidence="1" type="ORF">HUT08_05805</name>
</gene>
<organism evidence="1 2">
    <name type="scientific">Streptomyces buecherae</name>
    <dbReference type="NCBI Taxonomy" id="2763006"/>
    <lineage>
        <taxon>Bacteria</taxon>
        <taxon>Bacillati</taxon>
        <taxon>Actinomycetota</taxon>
        <taxon>Actinomycetes</taxon>
        <taxon>Kitasatosporales</taxon>
        <taxon>Streptomycetaceae</taxon>
        <taxon>Streptomyces</taxon>
    </lineage>
</organism>
<proteinExistence type="predicted"/>
<evidence type="ECO:0000313" key="1">
    <source>
        <dbReference type="EMBL" id="QKW49144.1"/>
    </source>
</evidence>
<dbReference type="EMBL" id="CP054929">
    <property type="protein sequence ID" value="QKW49144.1"/>
    <property type="molecule type" value="Genomic_DNA"/>
</dbReference>
<accession>A0A7H8N3P9</accession>
<dbReference type="RefSeq" id="WP_176160877.1">
    <property type="nucleotide sequence ID" value="NZ_CP054929.1"/>
</dbReference>
<sequence>MISPAAQEENGDLVLTAGADGRLWQTPGKKITPSQVFYVTADGLIRPTLHGTSRFAHSGSKTKHDLAYNRYDSLHGARASDATQWSTTYSGDDATHLIAGTSLVEGVLYRRVWTGGGKRDEEARVYWADVGATVADSRWCLQKSAPVPKVAWADCSVGKFGKLGSTWWREVGFQLPTGQYKLPEGTKLAVGAKDQYNVPWFWVNGWFPKKINVAKKGHGWKVPGWGIPLPLYGSPYYDSGTNIFRLKSGGKEVGGANSTFPSKQHRLHSFQYVLPGNIMGPPAIIDFHDVMDVRCSADVERQGEEFW</sequence>